<feature type="region of interest" description="Disordered" evidence="1">
    <location>
        <begin position="1"/>
        <end position="64"/>
    </location>
</feature>
<feature type="compositionally biased region" description="Basic residues" evidence="1">
    <location>
        <begin position="1"/>
        <end position="14"/>
    </location>
</feature>
<dbReference type="EMBL" id="KN881506">
    <property type="protein sequence ID" value="KIY60574.1"/>
    <property type="molecule type" value="Genomic_DNA"/>
</dbReference>
<gene>
    <name evidence="2" type="ORF">CYLTODRAFT_495583</name>
</gene>
<dbReference type="AlphaFoldDB" id="A0A0D7ARW5"/>
<evidence type="ECO:0000256" key="1">
    <source>
        <dbReference type="SAM" id="MobiDB-lite"/>
    </source>
</evidence>
<keyword evidence="3" id="KW-1185">Reference proteome</keyword>
<proteinExistence type="predicted"/>
<name>A0A0D7ARW5_9AGAR</name>
<feature type="compositionally biased region" description="Basic and acidic residues" evidence="1">
    <location>
        <begin position="15"/>
        <end position="36"/>
    </location>
</feature>
<evidence type="ECO:0000313" key="2">
    <source>
        <dbReference type="EMBL" id="KIY60574.1"/>
    </source>
</evidence>
<organism evidence="2 3">
    <name type="scientific">Cylindrobasidium torrendii FP15055 ss-10</name>
    <dbReference type="NCBI Taxonomy" id="1314674"/>
    <lineage>
        <taxon>Eukaryota</taxon>
        <taxon>Fungi</taxon>
        <taxon>Dikarya</taxon>
        <taxon>Basidiomycota</taxon>
        <taxon>Agaricomycotina</taxon>
        <taxon>Agaricomycetes</taxon>
        <taxon>Agaricomycetidae</taxon>
        <taxon>Agaricales</taxon>
        <taxon>Marasmiineae</taxon>
        <taxon>Physalacriaceae</taxon>
        <taxon>Cylindrobasidium</taxon>
    </lineage>
</organism>
<sequence length="197" mass="22452">MPFTKKIGRPRKYATKKEAKHVARERRLQHYRDHAESISNGRKLQRQREASDRASAISWSAPDSTPTELLYSDGKGATPAETVFRGLQSVYTAIQHTYRDGDPVRWFDSLRMALQESHGHELNVHLERLEHLQHALEPYFRALEVSLDTLRLCSEVSGRAQAERMVADALDWRNALATLLNADGVRALKTLLNDPLI</sequence>
<evidence type="ECO:0000313" key="3">
    <source>
        <dbReference type="Proteomes" id="UP000054007"/>
    </source>
</evidence>
<protein>
    <submittedName>
        <fullName evidence="2">Uncharacterized protein</fullName>
    </submittedName>
</protein>
<accession>A0A0D7ARW5</accession>
<reference evidence="2 3" key="1">
    <citation type="journal article" date="2015" name="Fungal Genet. Biol.">
        <title>Evolution of novel wood decay mechanisms in Agaricales revealed by the genome sequences of Fistulina hepatica and Cylindrobasidium torrendii.</title>
        <authorList>
            <person name="Floudas D."/>
            <person name="Held B.W."/>
            <person name="Riley R."/>
            <person name="Nagy L.G."/>
            <person name="Koehler G."/>
            <person name="Ransdell A.S."/>
            <person name="Younus H."/>
            <person name="Chow J."/>
            <person name="Chiniquy J."/>
            <person name="Lipzen A."/>
            <person name="Tritt A."/>
            <person name="Sun H."/>
            <person name="Haridas S."/>
            <person name="LaButti K."/>
            <person name="Ohm R.A."/>
            <person name="Kues U."/>
            <person name="Blanchette R.A."/>
            <person name="Grigoriev I.V."/>
            <person name="Minto R.E."/>
            <person name="Hibbett D.S."/>
        </authorList>
    </citation>
    <scope>NUCLEOTIDE SEQUENCE [LARGE SCALE GENOMIC DNA]</scope>
    <source>
        <strain evidence="2 3">FP15055 ss-10</strain>
    </source>
</reference>
<dbReference type="Proteomes" id="UP000054007">
    <property type="component" value="Unassembled WGS sequence"/>
</dbReference>